<dbReference type="OrthoDB" id="6716910at2759"/>
<protein>
    <submittedName>
        <fullName evidence="1">Uncharacterized protein</fullName>
    </submittedName>
</protein>
<comment type="caution">
    <text evidence="1">The sequence shown here is derived from an EMBL/GenBank/DDBJ whole genome shotgun (WGS) entry which is preliminary data.</text>
</comment>
<reference evidence="1" key="1">
    <citation type="submission" date="2022-03" db="EMBL/GenBank/DDBJ databases">
        <authorList>
            <person name="Sayadi A."/>
        </authorList>
    </citation>
    <scope>NUCLEOTIDE SEQUENCE</scope>
</reference>
<proteinExistence type="predicted"/>
<dbReference type="EMBL" id="CAKOFQ010008027">
    <property type="protein sequence ID" value="CAH2011005.1"/>
    <property type="molecule type" value="Genomic_DNA"/>
</dbReference>
<organism evidence="1 2">
    <name type="scientific">Acanthoscelides obtectus</name>
    <name type="common">Bean weevil</name>
    <name type="synonym">Bruchus obtectus</name>
    <dbReference type="NCBI Taxonomy" id="200917"/>
    <lineage>
        <taxon>Eukaryota</taxon>
        <taxon>Metazoa</taxon>
        <taxon>Ecdysozoa</taxon>
        <taxon>Arthropoda</taxon>
        <taxon>Hexapoda</taxon>
        <taxon>Insecta</taxon>
        <taxon>Pterygota</taxon>
        <taxon>Neoptera</taxon>
        <taxon>Endopterygota</taxon>
        <taxon>Coleoptera</taxon>
        <taxon>Polyphaga</taxon>
        <taxon>Cucujiformia</taxon>
        <taxon>Chrysomeloidea</taxon>
        <taxon>Chrysomelidae</taxon>
        <taxon>Bruchinae</taxon>
        <taxon>Bruchini</taxon>
        <taxon>Acanthoscelides</taxon>
    </lineage>
</organism>
<dbReference type="Proteomes" id="UP001152888">
    <property type="component" value="Unassembled WGS sequence"/>
</dbReference>
<sequence length="265" mass="30999">MKELPYALLLLTYFAQAKHHHHACQDRTLSQPIAAPHNVSSLLDVFRHQSSDFAAASRRLFLEHKHVLGVVSSAKTERNLALNVSGRLKIFQNRTVENSRFWDVLDDTRTGWRATFKECQFLRTWVYVYVMQMDNGSAGVFLKVDLDQCDQGQIEIFNGSHMCDPETTQMHTVSARLPGLRTDRDLHHREGRLLEDCYTMYPTSLYGIHRYTGTHCFQTEENKGYRIRHVDHFRDHPPRYFHSSCNSKYFYLFYLIPSIIVLVTR</sequence>
<gene>
    <name evidence="1" type="ORF">ACAOBT_LOCUS31903</name>
</gene>
<accession>A0A9P0MEK0</accession>
<evidence type="ECO:0000313" key="1">
    <source>
        <dbReference type="EMBL" id="CAH2011005.1"/>
    </source>
</evidence>
<keyword evidence="2" id="KW-1185">Reference proteome</keyword>
<evidence type="ECO:0000313" key="2">
    <source>
        <dbReference type="Proteomes" id="UP001152888"/>
    </source>
</evidence>
<name>A0A9P0MEK0_ACAOB</name>
<dbReference type="AlphaFoldDB" id="A0A9P0MEK0"/>